<keyword evidence="2" id="KW-1185">Reference proteome</keyword>
<accession>A0ABT0W407</accession>
<dbReference type="Proteomes" id="UP001523263">
    <property type="component" value="Unassembled WGS sequence"/>
</dbReference>
<dbReference type="EMBL" id="JAMQBH010000056">
    <property type="protein sequence ID" value="MCM2518307.1"/>
    <property type="molecule type" value="Genomic_DNA"/>
</dbReference>
<comment type="caution">
    <text evidence="1">The sequence shown here is derived from an EMBL/GenBank/DDBJ whole genome shotgun (WGS) entry which is preliminary data.</text>
</comment>
<protein>
    <submittedName>
        <fullName evidence="1">Uncharacterized protein</fullName>
    </submittedName>
</protein>
<evidence type="ECO:0000313" key="1">
    <source>
        <dbReference type="EMBL" id="MCM2518307.1"/>
    </source>
</evidence>
<sequence>MTENRWDKYRTIIESSGNFHVAGVHELLRVMGKQRAGAIIVQDLEEALAAHNIGHLPPRIPRDQNAKILLYNQDMPGAGFVLHLVRQLVAGETSAGATTDQQIAMLSMSLGPYRPALEKDASSA</sequence>
<gene>
    <name evidence="1" type="ORF">NC658_34655</name>
</gene>
<organism evidence="1 2">
    <name type="scientific">Streptomyces griseoincarnatus</name>
    <dbReference type="NCBI Taxonomy" id="29305"/>
    <lineage>
        <taxon>Bacteria</taxon>
        <taxon>Bacillati</taxon>
        <taxon>Actinomycetota</taxon>
        <taxon>Actinomycetes</taxon>
        <taxon>Kitasatosporales</taxon>
        <taxon>Streptomycetaceae</taxon>
        <taxon>Streptomyces</taxon>
        <taxon>Streptomyces griseoincarnatus group</taxon>
    </lineage>
</organism>
<dbReference type="RefSeq" id="WP_251100490.1">
    <property type="nucleotide sequence ID" value="NZ_JAMQBH010000056.1"/>
</dbReference>
<evidence type="ECO:0000313" key="2">
    <source>
        <dbReference type="Proteomes" id="UP001523263"/>
    </source>
</evidence>
<reference evidence="1 2" key="1">
    <citation type="submission" date="2022-06" db="EMBL/GenBank/DDBJ databases">
        <title>Whole genome sequence of Streptomyces griseoincarnatus RB7AG.</title>
        <authorList>
            <person name="Ray L."/>
            <person name="Behera S."/>
            <person name="Panda A.N."/>
        </authorList>
    </citation>
    <scope>NUCLEOTIDE SEQUENCE [LARGE SCALE GENOMIC DNA]</scope>
    <source>
        <strain evidence="1 2">RB7AG</strain>
    </source>
</reference>
<name>A0ABT0W407_STRGI</name>
<proteinExistence type="predicted"/>